<dbReference type="InterPro" id="IPR011761">
    <property type="entry name" value="ATP-grasp"/>
</dbReference>
<dbReference type="Pfam" id="PF18604">
    <property type="entry name" value="PreAtp-grasp"/>
    <property type="match status" value="1"/>
</dbReference>
<dbReference type="Gene3D" id="3.30.470.20">
    <property type="entry name" value="ATP-grasp fold, B domain"/>
    <property type="match status" value="1"/>
</dbReference>
<dbReference type="RefSeq" id="WP_059791123.1">
    <property type="nucleotide sequence ID" value="NZ_LOYS01000015.1"/>
</dbReference>
<dbReference type="Proteomes" id="UP000068016">
    <property type="component" value="Unassembled WGS sequence"/>
</dbReference>
<dbReference type="PROSITE" id="PS50975">
    <property type="entry name" value="ATP_GRASP"/>
    <property type="match status" value="1"/>
</dbReference>
<feature type="domain" description="ATP-grasp" evidence="2">
    <location>
        <begin position="182"/>
        <end position="383"/>
    </location>
</feature>
<name>A0A108E3R8_9BURK</name>
<keyword evidence="1" id="KW-0067">ATP-binding</keyword>
<gene>
    <name evidence="3" type="ORF">WT83_31650</name>
</gene>
<dbReference type="SUPFAM" id="SSF56059">
    <property type="entry name" value="Glutathione synthetase ATP-binding domain-like"/>
    <property type="match status" value="1"/>
</dbReference>
<dbReference type="GO" id="GO:0005524">
    <property type="term" value="F:ATP binding"/>
    <property type="evidence" value="ECO:0007669"/>
    <property type="project" value="UniProtKB-UniRule"/>
</dbReference>
<dbReference type="EMBL" id="LPLZ01000092">
    <property type="protein sequence ID" value="KWN04149.1"/>
    <property type="molecule type" value="Genomic_DNA"/>
</dbReference>
<organism evidence="3 4">
    <name type="scientific">Burkholderia territorii</name>
    <dbReference type="NCBI Taxonomy" id="1503055"/>
    <lineage>
        <taxon>Bacteria</taxon>
        <taxon>Pseudomonadati</taxon>
        <taxon>Pseudomonadota</taxon>
        <taxon>Betaproteobacteria</taxon>
        <taxon>Burkholderiales</taxon>
        <taxon>Burkholderiaceae</taxon>
        <taxon>Burkholderia</taxon>
        <taxon>Burkholderia cepacia complex</taxon>
    </lineage>
</organism>
<proteinExistence type="predicted"/>
<evidence type="ECO:0000256" key="1">
    <source>
        <dbReference type="PROSITE-ProRule" id="PRU00409"/>
    </source>
</evidence>
<reference evidence="3 4" key="1">
    <citation type="submission" date="2015-11" db="EMBL/GenBank/DDBJ databases">
        <title>Expanding the genomic diversity of Burkholderia species for the development of highly accurate diagnostics.</title>
        <authorList>
            <person name="Sahl J."/>
            <person name="Keim P."/>
            <person name="Wagner D."/>
        </authorList>
    </citation>
    <scope>NUCLEOTIDE SEQUENCE [LARGE SCALE GENOMIC DNA]</scope>
    <source>
        <strain evidence="3 4">MSMB793WGS</strain>
    </source>
</reference>
<dbReference type="GO" id="GO:0046872">
    <property type="term" value="F:metal ion binding"/>
    <property type="evidence" value="ECO:0007669"/>
    <property type="project" value="InterPro"/>
</dbReference>
<protein>
    <recommendedName>
        <fullName evidence="2">ATP-grasp domain-containing protein</fullName>
    </recommendedName>
</protein>
<evidence type="ECO:0000259" key="2">
    <source>
        <dbReference type="PROSITE" id="PS50975"/>
    </source>
</evidence>
<accession>A0A108E3R8</accession>
<dbReference type="AlphaFoldDB" id="A0A108E3R8"/>
<keyword evidence="1" id="KW-0547">Nucleotide-binding</keyword>
<evidence type="ECO:0000313" key="3">
    <source>
        <dbReference type="EMBL" id="KWN04149.1"/>
    </source>
</evidence>
<evidence type="ECO:0000313" key="4">
    <source>
        <dbReference type="Proteomes" id="UP000068016"/>
    </source>
</evidence>
<sequence>MAKLIVGNVDNEAMIGDTKRASLPLRQVSAIAARRLVWQMASDDVAILPSPVSVPMIEYVSAVMRRSLSTTQIVSPSSDISDPVVLTSDRLLDEATLAALRGLRVGGAGWTVYPYFHTSSVGLLCDQLDIAQPVSNGSHFMEQAGAELLNRKAVFRALASGRVGCADGRVCRSFGEFYLTLRDMLAKYASVIVKQDVNAGGDGNIAVTLERRTSYPGVRKVYALTHLSDVDTVFARDLWSRQTDTAGNCQVVVERFHEGSDVLYAEYEIGADAIRLVSYGDLRMDASGDKRGNGMIMWTGFQIPSQLSPGVIDTFLAQGDVLASISQRLGFVGRANFDAIVTDDGEVVFTEINGRIGGCSHLDAILCELVGPDYLSTHAVVTRNRVPARDLRAALTVSHRLTQQRDEAGVVVLTEDMAGTGTIEYMVYARNLSGALALERTFQREFEMAQESVAVPG</sequence>
<comment type="caution">
    <text evidence="3">The sequence shown here is derived from an EMBL/GenBank/DDBJ whole genome shotgun (WGS) entry which is preliminary data.</text>
</comment>
<dbReference type="InterPro" id="IPR040754">
    <property type="entry name" value="PreAtp-grasp"/>
</dbReference>